<accession>W6RPP5</accession>
<feature type="compositionally biased region" description="Basic and acidic residues" evidence="1">
    <location>
        <begin position="14"/>
        <end position="23"/>
    </location>
</feature>
<keyword evidence="3" id="KW-1185">Reference proteome</keyword>
<protein>
    <submittedName>
        <fullName evidence="2">Uncharacterized protein</fullName>
    </submittedName>
</protein>
<dbReference type="eggNOG" id="ENOG50314V5">
    <property type="taxonomic scope" value="Bacteria"/>
</dbReference>
<dbReference type="AlphaFoldDB" id="W6RPP5"/>
<proteinExistence type="predicted"/>
<dbReference type="Proteomes" id="UP000019443">
    <property type="component" value="Chromosome"/>
</dbReference>
<dbReference type="EMBL" id="HG916852">
    <property type="protein sequence ID" value="CDM56311.1"/>
    <property type="molecule type" value="Genomic_DNA"/>
</dbReference>
<dbReference type="KEGG" id="rhl:LPU83_0629"/>
<evidence type="ECO:0000313" key="2">
    <source>
        <dbReference type="EMBL" id="CDM56311.1"/>
    </source>
</evidence>
<gene>
    <name evidence="2" type="ORF">LPU83_0629</name>
</gene>
<reference evidence="2" key="1">
    <citation type="submission" date="2013-11" db="EMBL/GenBank/DDBJ databases">
        <title>Draft genome sequence of the broad-host-range Rhizobium sp. LPU83 strain, a member of the low-genetic diversity Oregon-like Rhizobium sp. group.</title>
        <authorList>
            <person name="Wibberg D."/>
            <person name="Puehler A."/>
            <person name="Schlueter A."/>
        </authorList>
    </citation>
    <scope>NUCLEOTIDE SEQUENCE [LARGE SCALE GENOMIC DNA]</scope>
    <source>
        <strain evidence="2">LPU83</strain>
    </source>
</reference>
<dbReference type="PATRIC" id="fig|348824.6.peg.680"/>
<sequence length="150" mass="17504">MPKKQQDPATTDAGRAEPPGERPRIEVRTYTIDRKGKLEEITCYPVDFYGSCPVVGDTILSPNYANNDFYVYEVERRFFVEETPIFKGWALILKEVDSSGFPRQLWEEWHEASKFWDDVAEKEAEKYYARLLKETLRTADETASLPRNNK</sequence>
<dbReference type="HOGENOM" id="CLU_1739082_0_0_5"/>
<dbReference type="RefSeq" id="WP_024318312.1">
    <property type="nucleotide sequence ID" value="NZ_ATTO01000083.1"/>
</dbReference>
<evidence type="ECO:0000313" key="3">
    <source>
        <dbReference type="Proteomes" id="UP000019443"/>
    </source>
</evidence>
<organism evidence="2 3">
    <name type="scientific">Rhizobium favelukesii</name>
    <dbReference type="NCBI Taxonomy" id="348824"/>
    <lineage>
        <taxon>Bacteria</taxon>
        <taxon>Pseudomonadati</taxon>
        <taxon>Pseudomonadota</taxon>
        <taxon>Alphaproteobacteria</taxon>
        <taxon>Hyphomicrobiales</taxon>
        <taxon>Rhizobiaceae</taxon>
        <taxon>Rhizobium/Agrobacterium group</taxon>
        <taxon>Rhizobium</taxon>
    </lineage>
</organism>
<evidence type="ECO:0000256" key="1">
    <source>
        <dbReference type="SAM" id="MobiDB-lite"/>
    </source>
</evidence>
<name>W6RPP5_9HYPH</name>
<feature type="region of interest" description="Disordered" evidence="1">
    <location>
        <begin position="1"/>
        <end position="23"/>
    </location>
</feature>